<comment type="caution">
    <text evidence="1">The sequence shown here is derived from an EMBL/GenBank/DDBJ whole genome shotgun (WGS) entry which is preliminary data.</text>
</comment>
<reference evidence="1" key="2">
    <citation type="submission" date="2020-09" db="EMBL/GenBank/DDBJ databases">
        <authorList>
            <person name="Sun Q."/>
            <person name="Ohkuma M."/>
        </authorList>
    </citation>
    <scope>NUCLEOTIDE SEQUENCE</scope>
    <source>
        <strain evidence="1">JCM 4125</strain>
    </source>
</reference>
<evidence type="ECO:0000313" key="2">
    <source>
        <dbReference type="Proteomes" id="UP000646776"/>
    </source>
</evidence>
<accession>A0A918HQ68</accession>
<organism evidence="1 2">
    <name type="scientific">Streptomyces phaeofaciens</name>
    <dbReference type="NCBI Taxonomy" id="68254"/>
    <lineage>
        <taxon>Bacteria</taxon>
        <taxon>Bacillati</taxon>
        <taxon>Actinomycetota</taxon>
        <taxon>Actinomycetes</taxon>
        <taxon>Kitasatosporales</taxon>
        <taxon>Streptomycetaceae</taxon>
        <taxon>Streptomyces</taxon>
    </lineage>
</organism>
<evidence type="ECO:0000313" key="1">
    <source>
        <dbReference type="EMBL" id="GGT94698.1"/>
    </source>
</evidence>
<protein>
    <submittedName>
        <fullName evidence="1">Uncharacterized protein</fullName>
    </submittedName>
</protein>
<gene>
    <name evidence="1" type="ORF">GCM10010226_85520</name>
</gene>
<dbReference type="EMBL" id="BMSA01000046">
    <property type="protein sequence ID" value="GGT94698.1"/>
    <property type="molecule type" value="Genomic_DNA"/>
</dbReference>
<proteinExistence type="predicted"/>
<dbReference type="Proteomes" id="UP000646776">
    <property type="component" value="Unassembled WGS sequence"/>
</dbReference>
<dbReference type="AlphaFoldDB" id="A0A918HQ68"/>
<name>A0A918HQ68_9ACTN</name>
<keyword evidence="2" id="KW-1185">Reference proteome</keyword>
<reference evidence="1" key="1">
    <citation type="journal article" date="2014" name="Int. J. Syst. Evol. Microbiol.">
        <title>Complete genome sequence of Corynebacterium casei LMG S-19264T (=DSM 44701T), isolated from a smear-ripened cheese.</title>
        <authorList>
            <consortium name="US DOE Joint Genome Institute (JGI-PGF)"/>
            <person name="Walter F."/>
            <person name="Albersmeier A."/>
            <person name="Kalinowski J."/>
            <person name="Ruckert C."/>
        </authorList>
    </citation>
    <scope>NUCLEOTIDE SEQUENCE</scope>
    <source>
        <strain evidence="1">JCM 4125</strain>
    </source>
</reference>
<sequence length="179" mass="19035">MHALVLGLYEDYWHRYTYGAGPVPVARIEWSLHPKDPAEAVALMARFAAADLLFPEYALMDRADAERIAGRVVGLLGRDRKVASSARRAGLAASGACDRKAEGRPRTGCTRVIPTTRRACVPGVASQTGLCGHGLGPGARWWSNTDDVSSEGLVGCTLDGLVVGTDGERFAALIQVADD</sequence>